<keyword evidence="5" id="KW-1185">Reference proteome</keyword>
<dbReference type="GO" id="GO:0009611">
    <property type="term" value="P:response to wounding"/>
    <property type="evidence" value="ECO:0007669"/>
    <property type="project" value="UniProtKB-UniRule"/>
</dbReference>
<comment type="domain">
    <text evidence="2">The jas domain is required for interaction with COI1.</text>
</comment>
<evidence type="ECO:0000313" key="4">
    <source>
        <dbReference type="EMBL" id="CAI8589096.1"/>
    </source>
</evidence>
<dbReference type="AlphaFoldDB" id="A0AAV0YTY1"/>
<organism evidence="4 5">
    <name type="scientific">Vicia faba</name>
    <name type="common">Broad bean</name>
    <name type="synonym">Faba vulgaris</name>
    <dbReference type="NCBI Taxonomy" id="3906"/>
    <lineage>
        <taxon>Eukaryota</taxon>
        <taxon>Viridiplantae</taxon>
        <taxon>Streptophyta</taxon>
        <taxon>Embryophyta</taxon>
        <taxon>Tracheophyta</taxon>
        <taxon>Spermatophyta</taxon>
        <taxon>Magnoliopsida</taxon>
        <taxon>eudicotyledons</taxon>
        <taxon>Gunneridae</taxon>
        <taxon>Pentapetalae</taxon>
        <taxon>rosids</taxon>
        <taxon>fabids</taxon>
        <taxon>Fabales</taxon>
        <taxon>Fabaceae</taxon>
        <taxon>Papilionoideae</taxon>
        <taxon>50 kb inversion clade</taxon>
        <taxon>NPAAA clade</taxon>
        <taxon>Hologalegina</taxon>
        <taxon>IRL clade</taxon>
        <taxon>Fabeae</taxon>
        <taxon>Vicia</taxon>
    </lineage>
</organism>
<name>A0AAV0YTY1_VICFA</name>
<proteinExistence type="inferred from homology"/>
<dbReference type="GO" id="GO:0031347">
    <property type="term" value="P:regulation of defense response"/>
    <property type="evidence" value="ECO:0007669"/>
    <property type="project" value="UniProtKB-UniRule"/>
</dbReference>
<dbReference type="EMBL" id="OX451736">
    <property type="protein sequence ID" value="CAI8589096.1"/>
    <property type="molecule type" value="Genomic_DNA"/>
</dbReference>
<sequence length="149" mass="16967">MNFQQLPHLFLQQIPNLRNSSVIKSNIMKEETKCAQMTIFYDGKVVVLDDIPAEKAKDIMVFSASNYVQEHPKVASTPVIYDLPMTRKASLHRFLEKRKDRIAARGPYQTSNPTLSLNKPIDQHMSWLSLAPQSPQDFKSECCSTSVLL</sequence>
<keyword evidence="2" id="KW-1184">Jasmonic acid signaling pathway</keyword>
<dbReference type="InterPro" id="IPR010399">
    <property type="entry name" value="Tify_dom"/>
</dbReference>
<keyword evidence="2" id="KW-0539">Nucleus</keyword>
<dbReference type="Proteomes" id="UP001157006">
    <property type="component" value="Chromosome 1L"/>
</dbReference>
<dbReference type="GO" id="GO:2000022">
    <property type="term" value="P:regulation of jasmonic acid mediated signaling pathway"/>
    <property type="evidence" value="ECO:0007669"/>
    <property type="project" value="UniProtKB-UniRule"/>
</dbReference>
<gene>
    <name evidence="4" type="ORF">VFH_I378080</name>
</gene>
<evidence type="ECO:0000256" key="1">
    <source>
        <dbReference type="ARBA" id="ARBA00008614"/>
    </source>
</evidence>
<evidence type="ECO:0000259" key="3">
    <source>
        <dbReference type="PROSITE" id="PS51320"/>
    </source>
</evidence>
<dbReference type="GO" id="GO:0005634">
    <property type="term" value="C:nucleus"/>
    <property type="evidence" value="ECO:0007669"/>
    <property type="project" value="UniProtKB-SubCell"/>
</dbReference>
<protein>
    <recommendedName>
        <fullName evidence="2">Protein TIFY</fullName>
    </recommendedName>
    <alternativeName>
        <fullName evidence="2">Jasmonate ZIM domain-containing protein</fullName>
    </alternativeName>
</protein>
<dbReference type="InterPro" id="IPR040390">
    <property type="entry name" value="TIFY/JAZ"/>
</dbReference>
<dbReference type="PANTHER" id="PTHR33077:SF140">
    <property type="entry name" value="PROTEIN TIFY 10B"/>
    <property type="match status" value="1"/>
</dbReference>
<dbReference type="Pfam" id="PF09425">
    <property type="entry name" value="Jas_motif"/>
    <property type="match status" value="1"/>
</dbReference>
<dbReference type="SMART" id="SM00979">
    <property type="entry name" value="TIFY"/>
    <property type="match status" value="1"/>
</dbReference>
<feature type="domain" description="Tify" evidence="3">
    <location>
        <begin position="30"/>
        <end position="65"/>
    </location>
</feature>
<dbReference type="PROSITE" id="PS51320">
    <property type="entry name" value="TIFY"/>
    <property type="match status" value="1"/>
</dbReference>
<accession>A0AAV0YTY1</accession>
<dbReference type="PANTHER" id="PTHR33077">
    <property type="entry name" value="PROTEIN TIFY 4A-RELATED-RELATED"/>
    <property type="match status" value="1"/>
</dbReference>
<comment type="function">
    <text evidence="2">Repressor of jasmonate responses.</text>
</comment>
<comment type="subcellular location">
    <subcellularLocation>
        <location evidence="2">Nucleus</location>
    </subcellularLocation>
</comment>
<dbReference type="InterPro" id="IPR018467">
    <property type="entry name" value="CCT_CS"/>
</dbReference>
<reference evidence="4 5" key="1">
    <citation type="submission" date="2023-01" db="EMBL/GenBank/DDBJ databases">
        <authorList>
            <person name="Kreplak J."/>
        </authorList>
    </citation>
    <scope>NUCLEOTIDE SEQUENCE [LARGE SCALE GENOMIC DNA]</scope>
</reference>
<comment type="similarity">
    <text evidence="1 2">Belongs to the TIFY/JAZ family.</text>
</comment>
<dbReference type="Pfam" id="PF06200">
    <property type="entry name" value="tify"/>
    <property type="match status" value="1"/>
</dbReference>
<evidence type="ECO:0000256" key="2">
    <source>
        <dbReference type="RuleBase" id="RU369065"/>
    </source>
</evidence>
<evidence type="ECO:0000313" key="5">
    <source>
        <dbReference type="Proteomes" id="UP001157006"/>
    </source>
</evidence>